<reference evidence="7 8" key="1">
    <citation type="journal article" date="2015" name="Genome Announc.">
        <title>Draft Genome Sequence of Clostridium tyrobutyricum Strain DIVETGP, Isolated from Cow's Milk for Grana Padano Production.</title>
        <authorList>
            <person name="Soggiu A."/>
            <person name="Piras C."/>
            <person name="Gaiarsa S."/>
            <person name="Sassera D."/>
            <person name="Roncada P."/>
            <person name="Bendixen E."/>
            <person name="Brasca M."/>
            <person name="Bonizzi L."/>
        </authorList>
    </citation>
    <scope>NUCLEOTIDE SEQUENCE [LARGE SCALE GENOMIC DNA]</scope>
    <source>
        <strain evidence="7 8">DIVETGP</strain>
    </source>
</reference>
<dbReference type="InterPro" id="IPR035650">
    <property type="entry name" value="Tet_C"/>
</dbReference>
<evidence type="ECO:0000256" key="1">
    <source>
        <dbReference type="ARBA" id="ARBA00003987"/>
    </source>
</evidence>
<dbReference type="CDD" id="cd03711">
    <property type="entry name" value="Tet_C"/>
    <property type="match status" value="1"/>
</dbReference>
<dbReference type="InterPro" id="IPR005225">
    <property type="entry name" value="Small_GTP-bd"/>
</dbReference>
<dbReference type="InterPro" id="IPR053905">
    <property type="entry name" value="EF-G-like_DII"/>
</dbReference>
<dbReference type="CDD" id="cd04168">
    <property type="entry name" value="TetM_like"/>
    <property type="match status" value="1"/>
</dbReference>
<comment type="caution">
    <text evidence="7">The sequence shown here is derived from an EMBL/GenBank/DDBJ whole genome shotgun (WGS) entry which is preliminary data.</text>
</comment>
<organism evidence="7 8">
    <name type="scientific">Clostridium tyrobutyricum DIVETGP</name>
    <dbReference type="NCBI Taxonomy" id="1408889"/>
    <lineage>
        <taxon>Bacteria</taxon>
        <taxon>Bacillati</taxon>
        <taxon>Bacillota</taxon>
        <taxon>Clostridia</taxon>
        <taxon>Eubacteriales</taxon>
        <taxon>Clostridiaceae</taxon>
        <taxon>Clostridium</taxon>
    </lineage>
</organism>
<dbReference type="Pfam" id="PF00009">
    <property type="entry name" value="GTP_EFTU"/>
    <property type="match status" value="1"/>
</dbReference>
<dbReference type="InterPro" id="IPR000795">
    <property type="entry name" value="T_Tr_GTP-bd_dom"/>
</dbReference>
<dbReference type="PRINTS" id="PR00315">
    <property type="entry name" value="ELONGATNFCT"/>
</dbReference>
<evidence type="ECO:0000313" key="8">
    <source>
        <dbReference type="Proteomes" id="UP000019482"/>
    </source>
</evidence>
<feature type="domain" description="Tr-type G" evidence="6">
    <location>
        <begin position="1"/>
        <end position="234"/>
    </location>
</feature>
<dbReference type="Gene3D" id="3.30.70.870">
    <property type="entry name" value="Elongation Factor G (Translational Gtpase), domain 3"/>
    <property type="match status" value="1"/>
</dbReference>
<dbReference type="GO" id="GO:0005525">
    <property type="term" value="F:GTP binding"/>
    <property type="evidence" value="ECO:0007669"/>
    <property type="project" value="UniProtKB-KW"/>
</dbReference>
<keyword evidence="4" id="KW-0342">GTP-binding</keyword>
<dbReference type="PRINTS" id="PR01037">
    <property type="entry name" value="TCRTETOQM"/>
</dbReference>
<dbReference type="SMART" id="SM00889">
    <property type="entry name" value="EFG_IV"/>
    <property type="match status" value="1"/>
</dbReference>
<dbReference type="SUPFAM" id="SSF50447">
    <property type="entry name" value="Translation proteins"/>
    <property type="match status" value="1"/>
</dbReference>
<dbReference type="Gene3D" id="3.40.50.300">
    <property type="entry name" value="P-loop containing nucleotide triphosphate hydrolases"/>
    <property type="match status" value="1"/>
</dbReference>
<dbReference type="Pfam" id="PF03764">
    <property type="entry name" value="EFG_IV"/>
    <property type="match status" value="1"/>
</dbReference>
<protein>
    <submittedName>
        <fullName evidence="7">Ribosome protection-type tetracycline resistance related proteins, group 2</fullName>
    </submittedName>
</protein>
<dbReference type="OrthoDB" id="9801472at2"/>
<dbReference type="SMART" id="SM00838">
    <property type="entry name" value="EFG_C"/>
    <property type="match status" value="1"/>
</dbReference>
<evidence type="ECO:0000256" key="3">
    <source>
        <dbReference type="ARBA" id="ARBA00022917"/>
    </source>
</evidence>
<dbReference type="InterPro" id="IPR014721">
    <property type="entry name" value="Ribsml_uS5_D2-typ_fold_subgr"/>
</dbReference>
<name>W6N6C2_CLOTY</name>
<dbReference type="Pfam" id="PF22042">
    <property type="entry name" value="EF-G_D2"/>
    <property type="match status" value="1"/>
</dbReference>
<keyword evidence="3" id="KW-0648">Protein biosynthesis</keyword>
<gene>
    <name evidence="7" type="ORF">CTDIVETGP_0889</name>
</gene>
<proteinExistence type="predicted"/>
<dbReference type="InterPro" id="IPR020568">
    <property type="entry name" value="Ribosomal_Su5_D2-typ_SF"/>
</dbReference>
<accession>W6N6C2</accession>
<dbReference type="AlphaFoldDB" id="W6N6C2"/>
<dbReference type="Pfam" id="PF00679">
    <property type="entry name" value="EFG_C"/>
    <property type="match status" value="1"/>
</dbReference>
<dbReference type="PANTHER" id="PTHR43261">
    <property type="entry name" value="TRANSLATION ELONGATION FACTOR G-RELATED"/>
    <property type="match status" value="1"/>
</dbReference>
<evidence type="ECO:0000313" key="7">
    <source>
        <dbReference type="EMBL" id="CDL90819.1"/>
    </source>
</evidence>
<dbReference type="SUPFAM" id="SSF54980">
    <property type="entry name" value="EF-G C-terminal domain-like"/>
    <property type="match status" value="2"/>
</dbReference>
<dbReference type="InterPro" id="IPR027417">
    <property type="entry name" value="P-loop_NTPase"/>
</dbReference>
<comment type="function">
    <text evidence="1">Abolishes the inhibitory effect of tetracyclin on protein synthesis by a non-covalent modification of the ribosomes.</text>
</comment>
<dbReference type="InterPro" id="IPR009000">
    <property type="entry name" value="Transl_B-barrel_sf"/>
</dbReference>
<dbReference type="Gene3D" id="3.30.230.10">
    <property type="match status" value="1"/>
</dbReference>
<dbReference type="GO" id="GO:0006412">
    <property type="term" value="P:translation"/>
    <property type="evidence" value="ECO:0007669"/>
    <property type="project" value="UniProtKB-KW"/>
</dbReference>
<dbReference type="PANTHER" id="PTHR43261:SF1">
    <property type="entry name" value="RIBOSOME-RELEASING FACTOR 2, MITOCHONDRIAL"/>
    <property type="match status" value="1"/>
</dbReference>
<dbReference type="Proteomes" id="UP000019482">
    <property type="component" value="Unassembled WGS sequence"/>
</dbReference>
<dbReference type="GO" id="GO:0046677">
    <property type="term" value="P:response to antibiotic"/>
    <property type="evidence" value="ECO:0007669"/>
    <property type="project" value="UniProtKB-KW"/>
</dbReference>
<evidence type="ECO:0000256" key="4">
    <source>
        <dbReference type="ARBA" id="ARBA00023134"/>
    </source>
</evidence>
<evidence type="ECO:0000259" key="6">
    <source>
        <dbReference type="PROSITE" id="PS51722"/>
    </source>
</evidence>
<dbReference type="InterPro" id="IPR035647">
    <property type="entry name" value="EFG_III/V"/>
</dbReference>
<dbReference type="SUPFAM" id="SSF52540">
    <property type="entry name" value="P-loop containing nucleoside triphosphate hydrolases"/>
    <property type="match status" value="1"/>
</dbReference>
<evidence type="ECO:0000256" key="5">
    <source>
        <dbReference type="ARBA" id="ARBA00023251"/>
    </source>
</evidence>
<dbReference type="EMBL" id="CBXI010000010">
    <property type="protein sequence ID" value="CDL90819.1"/>
    <property type="molecule type" value="Genomic_DNA"/>
</dbReference>
<dbReference type="Gene3D" id="3.30.70.240">
    <property type="match status" value="1"/>
</dbReference>
<keyword evidence="5" id="KW-0046">Antibiotic resistance</keyword>
<dbReference type="RefSeq" id="WP_017895410.1">
    <property type="nucleotide sequence ID" value="NZ_CBXI010000010.1"/>
</dbReference>
<dbReference type="SUPFAM" id="SSF54211">
    <property type="entry name" value="Ribosomal protein S5 domain 2-like"/>
    <property type="match status" value="1"/>
</dbReference>
<dbReference type="GeneID" id="29418720"/>
<evidence type="ECO:0000256" key="2">
    <source>
        <dbReference type="ARBA" id="ARBA00022741"/>
    </source>
</evidence>
<keyword evidence="8" id="KW-1185">Reference proteome</keyword>
<dbReference type="InterPro" id="IPR005517">
    <property type="entry name" value="Transl_elong_EFG/EF2_IV"/>
</dbReference>
<dbReference type="NCBIfam" id="TIGR00231">
    <property type="entry name" value="small_GTP"/>
    <property type="match status" value="1"/>
</dbReference>
<dbReference type="Gene3D" id="2.40.30.10">
    <property type="entry name" value="Translation factors"/>
    <property type="match status" value="1"/>
</dbReference>
<dbReference type="InterPro" id="IPR000640">
    <property type="entry name" value="EFG_V-like"/>
</dbReference>
<dbReference type="PROSITE" id="PS51722">
    <property type="entry name" value="G_TR_2"/>
    <property type="match status" value="1"/>
</dbReference>
<dbReference type="GO" id="GO:0003924">
    <property type="term" value="F:GTPase activity"/>
    <property type="evidence" value="ECO:0007669"/>
    <property type="project" value="InterPro"/>
</dbReference>
<dbReference type="GO" id="GO:0032790">
    <property type="term" value="P:ribosome disassembly"/>
    <property type="evidence" value="ECO:0007669"/>
    <property type="project" value="TreeGrafter"/>
</dbReference>
<sequence>MNKTIGLFAHVDAGKTTFAEQILYNTKSIRTIGRVDHKDSFLDSNSIEKERGITVFSDQAVFQYNFSTYYLIDTPGHMDFSSEMERAIEILDYAILIISAADGIQSQTEIVWQLLRSHNIPTFFFINKMDREGANIQTVIKDIKSNLTEDICFISKPIKKKKFDRKIAEFIAERNDALVEKYIEEDYEDDIWLNSFMKMIVDNKVFPCMSGSALQNIGIDSFLENLDQLTFTRYNDEDKLSGFVYKIRHDEQRNKLAYIKILSGTLKIREEIAPSTEKISEMRIYNGMKFKNVDRAAAGQLIAVKGMPSAYIGCGIGNFKGNIRYKMIPTLRSKVLFDESLNSRDVLKYFNILEEEDPSLKVIWNEKLQEMQITIMGIIQIQVLKEFVHERFDMDVDFGPCEILYKETIMSSSYGCGHFEPLRHYAEVYLKLEPGQRNAGITFKSQCNVDTLGINYQKLIQKHIYEREHHGILTGSPVTDLNITLVDGRSHIKHTCGGDFREATFRAIRQGLENAQNILLEPFYRFNIKANVDYMGRILSDIQRLNGVFETPGISGNTVIIEGRGPVAALMNYSLELTSFTKGKGKISMVFDGYDICHNGEEIVKKIGYNKNSDIEYTSSSVFCSKGQPFLVEGKDVERYMHCLK</sequence>
<keyword evidence="2" id="KW-0547">Nucleotide-binding</keyword>